<evidence type="ECO:0000313" key="4">
    <source>
        <dbReference type="EMBL" id="MFC5865507.1"/>
    </source>
</evidence>
<dbReference type="InterPro" id="IPR051948">
    <property type="entry name" value="Hsp70_co-chaperone_J-domain"/>
</dbReference>
<dbReference type="SUPFAM" id="SSF46565">
    <property type="entry name" value="Chaperone J-domain"/>
    <property type="match status" value="1"/>
</dbReference>
<comment type="caution">
    <text evidence="4">The sequence shown here is derived from an EMBL/GenBank/DDBJ whole genome shotgun (WGS) entry which is preliminary data.</text>
</comment>
<sequence length="216" mass="24603">MNLPNYYEFLQISPNAEPETIHRVHRFLAVRFHPDNPETGDPDKFHLLQQAYEVLSNPENRAAYDASRAAMGGETTPYSESVDFMDSTSGELNRRLGVLALLYIRRRTFPDSPAVSLFEIEARMGFPRDYLEFTLWYLQKKSYISRADNADFVLLADGVDFVESQRQGFPVLNRLLTSGSGVNAPSHKGRSHSVGANNIFYTGPERRKTDRRGRPQ</sequence>
<dbReference type="Gene3D" id="1.10.287.110">
    <property type="entry name" value="DnaJ domain"/>
    <property type="match status" value="1"/>
</dbReference>
<dbReference type="RefSeq" id="WP_263341790.1">
    <property type="nucleotide sequence ID" value="NZ_JAGSYH010000008.1"/>
</dbReference>
<dbReference type="EMBL" id="JBHSPH010000020">
    <property type="protein sequence ID" value="MFC5865507.1"/>
    <property type="molecule type" value="Genomic_DNA"/>
</dbReference>
<dbReference type="PROSITE" id="PS00636">
    <property type="entry name" value="DNAJ_1"/>
    <property type="match status" value="1"/>
</dbReference>
<keyword evidence="5" id="KW-1185">Reference proteome</keyword>
<dbReference type="PANTHER" id="PTHR44360:SF1">
    <property type="entry name" value="DNAJ HOMOLOG SUBFAMILY B MEMBER 9"/>
    <property type="match status" value="1"/>
</dbReference>
<evidence type="ECO:0000256" key="1">
    <source>
        <dbReference type="ARBA" id="ARBA00023186"/>
    </source>
</evidence>
<dbReference type="InterPro" id="IPR018253">
    <property type="entry name" value="DnaJ_domain_CS"/>
</dbReference>
<proteinExistence type="predicted"/>
<keyword evidence="1" id="KW-0143">Chaperone</keyword>
<evidence type="ECO:0000313" key="5">
    <source>
        <dbReference type="Proteomes" id="UP001596091"/>
    </source>
</evidence>
<feature type="domain" description="J" evidence="3">
    <location>
        <begin position="5"/>
        <end position="68"/>
    </location>
</feature>
<dbReference type="PROSITE" id="PS50076">
    <property type="entry name" value="DNAJ_2"/>
    <property type="match status" value="1"/>
</dbReference>
<dbReference type="InterPro" id="IPR001623">
    <property type="entry name" value="DnaJ_domain"/>
</dbReference>
<feature type="region of interest" description="Disordered" evidence="2">
    <location>
        <begin position="183"/>
        <end position="216"/>
    </location>
</feature>
<reference evidence="5" key="1">
    <citation type="journal article" date="2019" name="Int. J. Syst. Evol. Microbiol.">
        <title>The Global Catalogue of Microorganisms (GCM) 10K type strain sequencing project: providing services to taxonomists for standard genome sequencing and annotation.</title>
        <authorList>
            <consortium name="The Broad Institute Genomics Platform"/>
            <consortium name="The Broad Institute Genome Sequencing Center for Infectious Disease"/>
            <person name="Wu L."/>
            <person name="Ma J."/>
        </authorList>
    </citation>
    <scope>NUCLEOTIDE SEQUENCE [LARGE SCALE GENOMIC DNA]</scope>
    <source>
        <strain evidence="5">JCM 4087</strain>
    </source>
</reference>
<evidence type="ECO:0000259" key="3">
    <source>
        <dbReference type="PROSITE" id="PS50076"/>
    </source>
</evidence>
<dbReference type="Proteomes" id="UP001596091">
    <property type="component" value="Unassembled WGS sequence"/>
</dbReference>
<evidence type="ECO:0000256" key="2">
    <source>
        <dbReference type="SAM" id="MobiDB-lite"/>
    </source>
</evidence>
<dbReference type="SMART" id="SM00271">
    <property type="entry name" value="DnaJ"/>
    <property type="match status" value="1"/>
</dbReference>
<protein>
    <submittedName>
        <fullName evidence="4">J domain-containing protein</fullName>
    </submittedName>
</protein>
<dbReference type="CDD" id="cd06257">
    <property type="entry name" value="DnaJ"/>
    <property type="match status" value="1"/>
</dbReference>
<gene>
    <name evidence="4" type="ORF">ACFPT7_24590</name>
</gene>
<dbReference type="PANTHER" id="PTHR44360">
    <property type="entry name" value="DNAJ HOMOLOG SUBFAMILY B MEMBER 9"/>
    <property type="match status" value="1"/>
</dbReference>
<accession>A0ABW1EML5</accession>
<organism evidence="4 5">
    <name type="scientific">Acidicapsa dinghuensis</name>
    <dbReference type="NCBI Taxonomy" id="2218256"/>
    <lineage>
        <taxon>Bacteria</taxon>
        <taxon>Pseudomonadati</taxon>
        <taxon>Acidobacteriota</taxon>
        <taxon>Terriglobia</taxon>
        <taxon>Terriglobales</taxon>
        <taxon>Acidobacteriaceae</taxon>
        <taxon>Acidicapsa</taxon>
    </lineage>
</organism>
<dbReference type="Pfam" id="PF00226">
    <property type="entry name" value="DnaJ"/>
    <property type="match status" value="1"/>
</dbReference>
<name>A0ABW1EML5_9BACT</name>
<dbReference type="InterPro" id="IPR036869">
    <property type="entry name" value="J_dom_sf"/>
</dbReference>